<dbReference type="GO" id="GO:0005737">
    <property type="term" value="C:cytoplasm"/>
    <property type="evidence" value="ECO:0007669"/>
    <property type="project" value="TreeGrafter"/>
</dbReference>
<dbReference type="PANTHER" id="PTHR48100:SF1">
    <property type="entry name" value="HISTIDINE PHOSPHATASE FAMILY PROTEIN-RELATED"/>
    <property type="match status" value="1"/>
</dbReference>
<protein>
    <recommendedName>
        <fullName evidence="4">Phosphoglycerate mutase</fullName>
    </recommendedName>
</protein>
<dbReference type="InterPro" id="IPR013078">
    <property type="entry name" value="His_Pase_superF_clade-1"/>
</dbReference>
<dbReference type="RefSeq" id="XP_045959135.1">
    <property type="nucleotide sequence ID" value="XM_046102892.1"/>
</dbReference>
<dbReference type="EMBL" id="JAGPXC010000004">
    <property type="protein sequence ID" value="KAH6654865.1"/>
    <property type="molecule type" value="Genomic_DNA"/>
</dbReference>
<accession>A0A9P8ULP6</accession>
<dbReference type="AlphaFoldDB" id="A0A9P8ULP6"/>
<dbReference type="CDD" id="cd07067">
    <property type="entry name" value="HP_PGM_like"/>
    <property type="match status" value="1"/>
</dbReference>
<dbReference type="InterPro" id="IPR029033">
    <property type="entry name" value="His_PPase_superfam"/>
</dbReference>
<evidence type="ECO:0000313" key="2">
    <source>
        <dbReference type="EMBL" id="KAH6654865.1"/>
    </source>
</evidence>
<gene>
    <name evidence="2" type="ORF">BKA67DRAFT_566464</name>
</gene>
<feature type="region of interest" description="Disordered" evidence="1">
    <location>
        <begin position="16"/>
        <end position="41"/>
    </location>
</feature>
<reference evidence="2" key="1">
    <citation type="journal article" date="2021" name="Nat. Commun.">
        <title>Genetic determinants of endophytism in the Arabidopsis root mycobiome.</title>
        <authorList>
            <person name="Mesny F."/>
            <person name="Miyauchi S."/>
            <person name="Thiergart T."/>
            <person name="Pickel B."/>
            <person name="Atanasova L."/>
            <person name="Karlsson M."/>
            <person name="Huettel B."/>
            <person name="Barry K.W."/>
            <person name="Haridas S."/>
            <person name="Chen C."/>
            <person name="Bauer D."/>
            <person name="Andreopoulos W."/>
            <person name="Pangilinan J."/>
            <person name="LaButti K."/>
            <person name="Riley R."/>
            <person name="Lipzen A."/>
            <person name="Clum A."/>
            <person name="Drula E."/>
            <person name="Henrissat B."/>
            <person name="Kohler A."/>
            <person name="Grigoriev I.V."/>
            <person name="Martin F.M."/>
            <person name="Hacquard S."/>
        </authorList>
    </citation>
    <scope>NUCLEOTIDE SEQUENCE</scope>
    <source>
        <strain evidence="2">MPI-SDFR-AT-0073</strain>
    </source>
</reference>
<dbReference type="InterPro" id="IPR050275">
    <property type="entry name" value="PGM_Phosphatase"/>
</dbReference>
<dbReference type="Gene3D" id="3.40.50.1240">
    <property type="entry name" value="Phosphoglycerate mutase-like"/>
    <property type="match status" value="1"/>
</dbReference>
<dbReference type="Pfam" id="PF00300">
    <property type="entry name" value="His_Phos_1"/>
    <property type="match status" value="1"/>
</dbReference>
<organism evidence="2 3">
    <name type="scientific">Truncatella angustata</name>
    <dbReference type="NCBI Taxonomy" id="152316"/>
    <lineage>
        <taxon>Eukaryota</taxon>
        <taxon>Fungi</taxon>
        <taxon>Dikarya</taxon>
        <taxon>Ascomycota</taxon>
        <taxon>Pezizomycotina</taxon>
        <taxon>Sordariomycetes</taxon>
        <taxon>Xylariomycetidae</taxon>
        <taxon>Amphisphaeriales</taxon>
        <taxon>Sporocadaceae</taxon>
        <taxon>Truncatella</taxon>
    </lineage>
</organism>
<evidence type="ECO:0008006" key="4">
    <source>
        <dbReference type="Google" id="ProtNLM"/>
    </source>
</evidence>
<evidence type="ECO:0000256" key="1">
    <source>
        <dbReference type="SAM" id="MobiDB-lite"/>
    </source>
</evidence>
<keyword evidence="3" id="KW-1185">Reference proteome</keyword>
<proteinExistence type="predicted"/>
<dbReference type="Proteomes" id="UP000758603">
    <property type="component" value="Unassembled WGS sequence"/>
</dbReference>
<name>A0A9P8ULP6_9PEZI</name>
<dbReference type="SUPFAM" id="SSF53254">
    <property type="entry name" value="Phosphoglycerate mutase-like"/>
    <property type="match status" value="1"/>
</dbReference>
<feature type="compositionally biased region" description="Basic and acidic residues" evidence="1">
    <location>
        <begin position="22"/>
        <end position="33"/>
    </location>
</feature>
<dbReference type="PANTHER" id="PTHR48100">
    <property type="entry name" value="BROAD-SPECIFICITY PHOSPHATASE YOR283W-RELATED"/>
    <property type="match status" value="1"/>
</dbReference>
<dbReference type="GeneID" id="70131784"/>
<sequence>MPPLIHIIRHAKASHNHCRNNKLPDPDLTHDTPDSESYNDGHQQVRQLASYVNAHRRPHITHVVSSPSQRAVRTAQIVLEDVLRGAEGQCHKICELFLFSSSCFPHLPGLRIL</sequence>
<comment type="caution">
    <text evidence="2">The sequence shown here is derived from an EMBL/GenBank/DDBJ whole genome shotgun (WGS) entry which is preliminary data.</text>
</comment>
<dbReference type="OrthoDB" id="496981at2759"/>
<dbReference type="GO" id="GO:0016791">
    <property type="term" value="F:phosphatase activity"/>
    <property type="evidence" value="ECO:0007669"/>
    <property type="project" value="TreeGrafter"/>
</dbReference>
<evidence type="ECO:0000313" key="3">
    <source>
        <dbReference type="Proteomes" id="UP000758603"/>
    </source>
</evidence>